<keyword evidence="3" id="KW-1185">Reference proteome</keyword>
<dbReference type="EMBL" id="CP101988">
    <property type="protein sequence ID" value="UUI75480.1"/>
    <property type="molecule type" value="Genomic_DNA"/>
</dbReference>
<dbReference type="Gene3D" id="2.40.30.10">
    <property type="entry name" value="Translation factors"/>
    <property type="match status" value="1"/>
</dbReference>
<proteinExistence type="predicted"/>
<feature type="domain" description="FAD-binding FR-type" evidence="1">
    <location>
        <begin position="14"/>
        <end position="144"/>
    </location>
</feature>
<protein>
    <submittedName>
        <fullName evidence="2">Siderophore-interacting protein</fullName>
    </submittedName>
</protein>
<dbReference type="InterPro" id="IPR017938">
    <property type="entry name" value="Riboflavin_synthase-like_b-brl"/>
</dbReference>
<dbReference type="PROSITE" id="PS51384">
    <property type="entry name" value="FAD_FR"/>
    <property type="match status" value="1"/>
</dbReference>
<dbReference type="Pfam" id="PF08021">
    <property type="entry name" value="FAD_binding_9"/>
    <property type="match status" value="1"/>
</dbReference>
<evidence type="ECO:0000313" key="2">
    <source>
        <dbReference type="EMBL" id="UUI75480.1"/>
    </source>
</evidence>
<dbReference type="InterPro" id="IPR039261">
    <property type="entry name" value="FNR_nucleotide-bd"/>
</dbReference>
<reference evidence="2 3" key="1">
    <citation type="submission" date="2022-07" db="EMBL/GenBank/DDBJ databases">
        <title>Novel species in genus cellulomonas.</title>
        <authorList>
            <person name="Ye L."/>
        </authorList>
    </citation>
    <scope>NUCLEOTIDE SEQUENCE [LARGE SCALE GENOMIC DNA]</scope>
    <source>
        <strain evidence="3">zg-Y338</strain>
    </source>
</reference>
<dbReference type="SUPFAM" id="SSF63380">
    <property type="entry name" value="Riboflavin synthase domain-like"/>
    <property type="match status" value="1"/>
</dbReference>
<evidence type="ECO:0000259" key="1">
    <source>
        <dbReference type="PROSITE" id="PS51384"/>
    </source>
</evidence>
<dbReference type="PANTHER" id="PTHR30157">
    <property type="entry name" value="FERRIC REDUCTASE, NADPH-DEPENDENT"/>
    <property type="match status" value="1"/>
</dbReference>
<dbReference type="CDD" id="cd06193">
    <property type="entry name" value="siderophore_interacting"/>
    <property type="match status" value="1"/>
</dbReference>
<dbReference type="InterPro" id="IPR017927">
    <property type="entry name" value="FAD-bd_FR_type"/>
</dbReference>
<dbReference type="Pfam" id="PF04954">
    <property type="entry name" value="SIP"/>
    <property type="match status" value="1"/>
</dbReference>
<dbReference type="Proteomes" id="UP001316189">
    <property type="component" value="Chromosome"/>
</dbReference>
<evidence type="ECO:0000313" key="3">
    <source>
        <dbReference type="Proteomes" id="UP001316189"/>
    </source>
</evidence>
<dbReference type="InterPro" id="IPR013113">
    <property type="entry name" value="SIP_FAD-bd"/>
</dbReference>
<gene>
    <name evidence="2" type="ORF">NP064_00665</name>
</gene>
<sequence length="315" mass="33943">MSATLTAPTVVSPFRVFAVEVARIEDLSPSFRRFTFTGADLDQFADTGLDQRVKLILAAPSCPGNPLDALCGASDWYGCWRAMPDTVRPVLRTYTVRAVRQDAHEIDVDIVLHGDVGPATRWARRAQPGDTLAICGPNGQFDGWCGGVEWVQPEHSLAVLLAGDETAVPAIASILEELKPDARGEAVLEVPCAEDFLPISAPAGVRVTWIARDGAEHGAQLIPAVHEAAERLLAPPIGPTATVIEDVDIDAGILWEVPIDPEGAALTRSTELYAWLAGEAGVIKQLRRHLVSERGVDRRSVAFMGYWREGRAEGA</sequence>
<dbReference type="PANTHER" id="PTHR30157:SF0">
    <property type="entry name" value="NADPH-DEPENDENT FERRIC-CHELATE REDUCTASE"/>
    <property type="match status" value="1"/>
</dbReference>
<dbReference type="InterPro" id="IPR007037">
    <property type="entry name" value="SIP_rossman_dom"/>
</dbReference>
<organism evidence="2 3">
    <name type="scientific">Cellulomonas chengniuliangii</name>
    <dbReference type="NCBI Taxonomy" id="2968084"/>
    <lineage>
        <taxon>Bacteria</taxon>
        <taxon>Bacillati</taxon>
        <taxon>Actinomycetota</taxon>
        <taxon>Actinomycetes</taxon>
        <taxon>Micrococcales</taxon>
        <taxon>Cellulomonadaceae</taxon>
        <taxon>Cellulomonas</taxon>
    </lineage>
</organism>
<dbReference type="InterPro" id="IPR039374">
    <property type="entry name" value="SIP_fam"/>
</dbReference>
<dbReference type="RefSeq" id="WP_227568424.1">
    <property type="nucleotide sequence ID" value="NZ_CP101988.1"/>
</dbReference>
<name>A0ABY5L0K1_9CELL</name>
<dbReference type="Gene3D" id="3.40.50.80">
    <property type="entry name" value="Nucleotide-binding domain of ferredoxin-NADP reductase (FNR) module"/>
    <property type="match status" value="1"/>
</dbReference>
<accession>A0ABY5L0K1</accession>